<proteinExistence type="predicted"/>
<evidence type="ECO:0000313" key="2">
    <source>
        <dbReference type="EMBL" id="KAF4414758.1"/>
    </source>
</evidence>
<dbReference type="AlphaFoldDB" id="A0A8H4NHD1"/>
<accession>A0A8H4NHD1</accession>
<dbReference type="EMBL" id="JAADJF010000725">
    <property type="protein sequence ID" value="KAF4414758.1"/>
    <property type="molecule type" value="Genomic_DNA"/>
</dbReference>
<comment type="caution">
    <text evidence="2">The sequence shown here is derived from an EMBL/GenBank/DDBJ whole genome shotgun (WGS) entry which is preliminary data.</text>
</comment>
<dbReference type="Proteomes" id="UP000536711">
    <property type="component" value="Unassembled WGS sequence"/>
</dbReference>
<evidence type="ECO:0000313" key="3">
    <source>
        <dbReference type="Proteomes" id="UP000536711"/>
    </source>
</evidence>
<gene>
    <name evidence="2" type="ORF">FACUT_13991</name>
</gene>
<protein>
    <submittedName>
        <fullName evidence="2">Uncharacterized protein</fullName>
    </submittedName>
</protein>
<evidence type="ECO:0000256" key="1">
    <source>
        <dbReference type="SAM" id="MobiDB-lite"/>
    </source>
</evidence>
<feature type="region of interest" description="Disordered" evidence="1">
    <location>
        <begin position="29"/>
        <end position="48"/>
    </location>
</feature>
<name>A0A8H4NHD1_9HYPO</name>
<keyword evidence="3" id="KW-1185">Reference proteome</keyword>
<reference evidence="2 3" key="1">
    <citation type="submission" date="2020-01" db="EMBL/GenBank/DDBJ databases">
        <title>Identification and distribution of gene clusters putatively required for synthesis of sphingolipid metabolism inhibitors in phylogenetically diverse species of the filamentous fungus Fusarium.</title>
        <authorList>
            <person name="Kim H.-S."/>
            <person name="Busman M."/>
            <person name="Brown D.W."/>
            <person name="Divon H."/>
            <person name="Uhlig S."/>
            <person name="Proctor R.H."/>
        </authorList>
    </citation>
    <scope>NUCLEOTIDE SEQUENCE [LARGE SCALE GENOMIC DNA]</scope>
    <source>
        <strain evidence="2 3">NRRL 13308</strain>
    </source>
</reference>
<feature type="compositionally biased region" description="Polar residues" evidence="1">
    <location>
        <begin position="38"/>
        <end position="48"/>
    </location>
</feature>
<sequence length="87" mass="10090">MKRKHNSSGGLLQLPILNFVVPAKRHQNSPPIIEEQQDNGTTYDQGDINRTNPYKDIDLTEFKDNQQVFKSTITTMLQRANDFRDEQ</sequence>
<organism evidence="2 3">
    <name type="scientific">Fusarium acutatum</name>
    <dbReference type="NCBI Taxonomy" id="78861"/>
    <lineage>
        <taxon>Eukaryota</taxon>
        <taxon>Fungi</taxon>
        <taxon>Dikarya</taxon>
        <taxon>Ascomycota</taxon>
        <taxon>Pezizomycotina</taxon>
        <taxon>Sordariomycetes</taxon>
        <taxon>Hypocreomycetidae</taxon>
        <taxon>Hypocreales</taxon>
        <taxon>Nectriaceae</taxon>
        <taxon>Fusarium</taxon>
        <taxon>Fusarium fujikuroi species complex</taxon>
    </lineage>
</organism>